<name>A0ABU5BJN7_9PSED</name>
<keyword evidence="3" id="KW-1185">Reference proteome</keyword>
<gene>
    <name evidence="2" type="ORF">QMK45_12840</name>
</gene>
<dbReference type="Proteomes" id="UP001287024">
    <property type="component" value="Unassembled WGS sequence"/>
</dbReference>
<dbReference type="RefSeq" id="WP_320336432.1">
    <property type="nucleotide sequence ID" value="NZ_JASFAG010000001.1"/>
</dbReference>
<evidence type="ECO:0000313" key="3">
    <source>
        <dbReference type="Proteomes" id="UP001287024"/>
    </source>
</evidence>
<reference evidence="2 3" key="1">
    <citation type="submission" date="2023-05" db="EMBL/GenBank/DDBJ databases">
        <title>Siderophore-mediated competition between Bacillus subtilis and Pseudomonas marginalis.</title>
        <authorList>
            <person name="Lyng M."/>
            <person name="Joergensen J.P.B."/>
            <person name="Schostag M.D."/>
            <person name="Jarmusch S.A."/>
            <person name="Aguilar D.K.C."/>
            <person name="Andrade C.N.L."/>
            <person name="Kovacs A.T."/>
        </authorList>
    </citation>
    <scope>NUCLEOTIDE SEQUENCE [LARGE SCALE GENOMIC DNA]</scope>
    <source>
        <strain evidence="2 3">P8_72</strain>
    </source>
</reference>
<dbReference type="EMBL" id="JASFAG010000001">
    <property type="protein sequence ID" value="MDX9676814.1"/>
    <property type="molecule type" value="Genomic_DNA"/>
</dbReference>
<organism evidence="2 3">
    <name type="scientific">Pseudomonas zeae</name>
    <dbReference type="NCBI Taxonomy" id="2745510"/>
    <lineage>
        <taxon>Bacteria</taxon>
        <taxon>Pseudomonadati</taxon>
        <taxon>Pseudomonadota</taxon>
        <taxon>Gammaproteobacteria</taxon>
        <taxon>Pseudomonadales</taxon>
        <taxon>Pseudomonadaceae</taxon>
        <taxon>Pseudomonas</taxon>
    </lineage>
</organism>
<accession>A0ABU5BJN7</accession>
<sequence length="1007" mass="110025">MTDDSELPLGWAAPTFSPNVSGTLQQFPLTIRVNTIPNNLTKREVHFKLNGNHWYEMDPGSNWNEQWYDVIIPEIKHSDRLEIHTRYVGGMVGSDWGFSGQFRIIKPLVIIWPPQNSFVSSSIIISGTGAWDNPVIEVTTGDKSFKGKPNLDGTWTAEVEKLPLGRHSLHATQTFGGKTSKSTEWNLTVIEEPRIISPVSGAVIGEAKPIVSGTGKVYASINLYRRGTPLDSYGSGIVEFDGHWKIELTKALSWGSFILVAEQTFDKSTLLSNPVDLTVNLSPVILDPAAGTLQSQSFDLSGDLAIQGATLAVYMDLGSEHVGEAAVSAGTWRVPVNVQPGPASLVAIQTLDNVPSPRSAPRDFRIRPPKLAEPDVTFLPDTSLKFSGIGHYDKNLRTEIQFSASNGSLPLPPNVRVNAQGQWETAPVVWPLGSYDVTVIQKIADNANGWIESQPLEFKVHNDMPDITEASYTEEYLPVFSGKGYTGATVSLRFPDTTEAARSVVVENGKWSTQALVKWGPTNKREVRITQHLGDHSSQRPFSLHVTIPPLAPGLDDPSGEGLEPIFSGTCWSGAVVKLRFSDDGLEYEADVEGERWAFQRTKAFEPGVLHRVTVTQIVVDLPSVPASKTFTVHRVMLQPLIVAPVSGTEVGYDVTIEGDNGMQGAMMQLHDSQMGRTLGAPLELLEEGKWSIELRDLELRPYFLHAQQILNGQESTNSAVHELKVVVPPPRFTTPIPGGKAPRTSKIAGTGRPGARVEVWLEGATEPLLTDIEVNASDNWEAEVSLPVGNTTIWAFQTFVHNGTPQRSQPNERLRYKVVPATPFIETPTADDHVGRRVVVSGFATPGDTVTVTLGSDQASAEVRENRTWSVTLKPGQNEGNHELEVVAAYEGFESDSAKRTVQLATYLPTIEIPAPGRWVSNPVLFAGTGRQGVGVLVDPFNPDKTWAASIQVDPDWQGLSDQALPLGGNWCRFKLQPSDSDPLGSDWIASERFEIESAPTDKSRL</sequence>
<dbReference type="Gene3D" id="2.60.40.10">
    <property type="entry name" value="Immunoglobulins"/>
    <property type="match status" value="1"/>
</dbReference>
<dbReference type="InterPro" id="IPR013783">
    <property type="entry name" value="Ig-like_fold"/>
</dbReference>
<dbReference type="NCBIfam" id="NF033510">
    <property type="entry name" value="Ca_tandemer"/>
    <property type="match status" value="1"/>
</dbReference>
<proteinExistence type="predicted"/>
<comment type="caution">
    <text evidence="2">The sequence shown here is derived from an EMBL/GenBank/DDBJ whole genome shotgun (WGS) entry which is preliminary data.</text>
</comment>
<feature type="region of interest" description="Disordered" evidence="1">
    <location>
        <begin position="732"/>
        <end position="752"/>
    </location>
</feature>
<protein>
    <submittedName>
        <fullName evidence="2">Uncharacterized protein</fullName>
    </submittedName>
</protein>
<evidence type="ECO:0000313" key="2">
    <source>
        <dbReference type="EMBL" id="MDX9676814.1"/>
    </source>
</evidence>
<evidence type="ECO:0000256" key="1">
    <source>
        <dbReference type="SAM" id="MobiDB-lite"/>
    </source>
</evidence>